<protein>
    <submittedName>
        <fullName evidence="2">Class I SAM-dependent methyltransferase</fullName>
    </submittedName>
</protein>
<gene>
    <name evidence="2" type="ORF">EDM22_18440</name>
</gene>
<dbReference type="Gene3D" id="3.40.50.150">
    <property type="entry name" value="Vaccinia Virus protein VP39"/>
    <property type="match status" value="1"/>
</dbReference>
<keyword evidence="2" id="KW-0489">Methyltransferase</keyword>
<dbReference type="SUPFAM" id="SSF53335">
    <property type="entry name" value="S-adenosyl-L-methionine-dependent methyltransferases"/>
    <property type="match status" value="1"/>
</dbReference>
<dbReference type="InterPro" id="IPR041698">
    <property type="entry name" value="Methyltransf_25"/>
</dbReference>
<dbReference type="AlphaFoldDB" id="A0A3M7ZY40"/>
<dbReference type="CDD" id="cd02440">
    <property type="entry name" value="AdoMet_MTases"/>
    <property type="match status" value="1"/>
</dbReference>
<keyword evidence="2" id="KW-0808">Transferase</keyword>
<dbReference type="Pfam" id="PF13649">
    <property type="entry name" value="Methyltransf_25"/>
    <property type="match status" value="1"/>
</dbReference>
<dbReference type="OrthoDB" id="8385759at2"/>
<reference evidence="2 3" key="1">
    <citation type="submission" date="2018-10" db="EMBL/GenBank/DDBJ databases">
        <title>Isolation, diversity and antibacterial activity of antinobacteria from the wheat rhizosphere soil.</title>
        <authorList>
            <person name="Sun T."/>
        </authorList>
    </citation>
    <scope>NUCLEOTIDE SEQUENCE [LARGE SCALE GENOMIC DNA]</scope>
    <source>
        <strain evidence="2 3">SJ-23</strain>
    </source>
</reference>
<sequence>MTVDLRGGDWLDDNRANWDERVPVHLASTFYDRSPLRSGGSVLDPIARAGVAGLFPGGLEGVRVLHPQCHFGSDTLSLVNAGASAVGLDFSGPAVAEANRMAAELGVAERARFVEANLYDARLVLPEPGSFDLVFTTWGTIGWLPDVAEWARTIAWYLKPGGRLYFADGHPVAFVFAGDGGPGGLPSMQFPYSKDGPDVLEDPNDYADRDVAIEHAKTWEWIHPVDEVLSALRDSGLTIEHFAEHYEVPWQIYPATVPAGEGMYGWPAERWLPLSIEIVASAPTSPPVE</sequence>
<accession>A0A3M7ZY40</accession>
<evidence type="ECO:0000313" key="2">
    <source>
        <dbReference type="EMBL" id="RNB43712.1"/>
    </source>
</evidence>
<evidence type="ECO:0000259" key="1">
    <source>
        <dbReference type="Pfam" id="PF13649"/>
    </source>
</evidence>
<dbReference type="Proteomes" id="UP000275048">
    <property type="component" value="Unassembled WGS sequence"/>
</dbReference>
<proteinExistence type="predicted"/>
<dbReference type="GO" id="GO:0008168">
    <property type="term" value="F:methyltransferase activity"/>
    <property type="evidence" value="ECO:0007669"/>
    <property type="project" value="UniProtKB-KW"/>
</dbReference>
<dbReference type="RefSeq" id="WP_122938545.1">
    <property type="nucleotide sequence ID" value="NZ_JBHSNT010000057.1"/>
</dbReference>
<evidence type="ECO:0000313" key="3">
    <source>
        <dbReference type="Proteomes" id="UP000275048"/>
    </source>
</evidence>
<organism evidence="2 3">
    <name type="scientific">Agromyces tardus</name>
    <dbReference type="NCBI Taxonomy" id="2583849"/>
    <lineage>
        <taxon>Bacteria</taxon>
        <taxon>Bacillati</taxon>
        <taxon>Actinomycetota</taxon>
        <taxon>Actinomycetes</taxon>
        <taxon>Micrococcales</taxon>
        <taxon>Microbacteriaceae</taxon>
        <taxon>Agromyces</taxon>
    </lineage>
</organism>
<feature type="domain" description="Methyltransferase" evidence="1">
    <location>
        <begin position="68"/>
        <end position="162"/>
    </location>
</feature>
<comment type="caution">
    <text evidence="2">The sequence shown here is derived from an EMBL/GenBank/DDBJ whole genome shotgun (WGS) entry which is preliminary data.</text>
</comment>
<keyword evidence="3" id="KW-1185">Reference proteome</keyword>
<name>A0A3M7ZY40_9MICO</name>
<dbReference type="InterPro" id="IPR029063">
    <property type="entry name" value="SAM-dependent_MTases_sf"/>
</dbReference>
<dbReference type="GO" id="GO:0032259">
    <property type="term" value="P:methylation"/>
    <property type="evidence" value="ECO:0007669"/>
    <property type="project" value="UniProtKB-KW"/>
</dbReference>
<dbReference type="EMBL" id="RHHB01000070">
    <property type="protein sequence ID" value="RNB43712.1"/>
    <property type="molecule type" value="Genomic_DNA"/>
</dbReference>